<dbReference type="AlphaFoldDB" id="A0A0H1R7K7"/>
<dbReference type="PANTHER" id="PTHR43005">
    <property type="entry name" value="BLR7065 PROTEIN"/>
    <property type="match status" value="1"/>
</dbReference>
<evidence type="ECO:0000256" key="5">
    <source>
        <dbReference type="ARBA" id="ARBA00022989"/>
    </source>
</evidence>
<dbReference type="PROSITE" id="PS50928">
    <property type="entry name" value="ABC_TM1"/>
    <property type="match status" value="1"/>
</dbReference>
<dbReference type="OrthoDB" id="9785347at2"/>
<dbReference type="STRING" id="1225564.AA309_22130"/>
<feature type="transmembrane region" description="Helical" evidence="7">
    <location>
        <begin position="263"/>
        <end position="285"/>
    </location>
</feature>
<evidence type="ECO:0000259" key="8">
    <source>
        <dbReference type="PROSITE" id="PS50928"/>
    </source>
</evidence>
<feature type="transmembrane region" description="Helical" evidence="7">
    <location>
        <begin position="101"/>
        <end position="124"/>
    </location>
</feature>
<evidence type="ECO:0000256" key="1">
    <source>
        <dbReference type="ARBA" id="ARBA00004651"/>
    </source>
</evidence>
<comment type="caution">
    <text evidence="9">The sequence shown here is derived from an EMBL/GenBank/DDBJ whole genome shotgun (WGS) entry which is preliminary data.</text>
</comment>
<name>A0A0H1R7K7_9HYPH</name>
<keyword evidence="5 7" id="KW-1133">Transmembrane helix</keyword>
<feature type="transmembrane region" description="Helical" evidence="7">
    <location>
        <begin position="7"/>
        <end position="35"/>
    </location>
</feature>
<evidence type="ECO:0000256" key="6">
    <source>
        <dbReference type="ARBA" id="ARBA00023136"/>
    </source>
</evidence>
<dbReference type="Proteomes" id="UP000035489">
    <property type="component" value="Unassembled WGS sequence"/>
</dbReference>
<dbReference type="Pfam" id="PF00528">
    <property type="entry name" value="BPD_transp_1"/>
    <property type="match status" value="1"/>
</dbReference>
<keyword evidence="4 7" id="KW-0812">Transmembrane</keyword>
<dbReference type="CDD" id="cd06261">
    <property type="entry name" value="TM_PBP2"/>
    <property type="match status" value="1"/>
</dbReference>
<dbReference type="Gene3D" id="1.10.3720.10">
    <property type="entry name" value="MetI-like"/>
    <property type="match status" value="1"/>
</dbReference>
<keyword evidence="3" id="KW-1003">Cell membrane</keyword>
<feature type="transmembrane region" description="Helical" evidence="7">
    <location>
        <begin position="153"/>
        <end position="177"/>
    </location>
</feature>
<comment type="subcellular location">
    <subcellularLocation>
        <location evidence="1 7">Cell membrane</location>
        <topology evidence="1 7">Multi-pass membrane protein</topology>
    </subcellularLocation>
</comment>
<comment type="similarity">
    <text evidence="7">Belongs to the binding-protein-dependent transport system permease family.</text>
</comment>
<dbReference type="PATRIC" id="fig|1225564.3.peg.5797"/>
<feature type="transmembrane region" description="Helical" evidence="7">
    <location>
        <begin position="63"/>
        <end position="89"/>
    </location>
</feature>
<sequence>MRANSVGWLLLTPTLPILFVFGVIPFLYVLVIGFMNWNSFAANPDMQFAWAENFRRLVFDDQFLYSLWLTLKFAFFAVLSEIVLGYFLAQLFMKDFPGKGFFRTIHTLPLVIAPIAVGATWRLLTVPGLGPLPYYLNRWLGYEFNISRYIDQAFFTTVVMDVWHWTPLVTLTLLAALSSLPKEPFEQAQIDGANRFQIFWHITLPLLKPAILATVFIRMMDALRTVDEVWMLTGGGPGAATRYIGLHIWRVVFPKTDYGYGSAMSLITLYLTIVMCWMLYAGLVARRDLKRAE</sequence>
<dbReference type="GO" id="GO:0055085">
    <property type="term" value="P:transmembrane transport"/>
    <property type="evidence" value="ECO:0007669"/>
    <property type="project" value="InterPro"/>
</dbReference>
<evidence type="ECO:0000256" key="7">
    <source>
        <dbReference type="RuleBase" id="RU363032"/>
    </source>
</evidence>
<dbReference type="InterPro" id="IPR000515">
    <property type="entry name" value="MetI-like"/>
</dbReference>
<dbReference type="EMBL" id="LCYG01000060">
    <property type="protein sequence ID" value="KLK91148.1"/>
    <property type="molecule type" value="Genomic_DNA"/>
</dbReference>
<dbReference type="SUPFAM" id="SSF161098">
    <property type="entry name" value="MetI-like"/>
    <property type="match status" value="1"/>
</dbReference>
<keyword evidence="10" id="KW-1185">Reference proteome</keyword>
<gene>
    <name evidence="9" type="ORF">AA309_22130</name>
</gene>
<accession>A0A0H1R7K7</accession>
<evidence type="ECO:0000256" key="3">
    <source>
        <dbReference type="ARBA" id="ARBA00022475"/>
    </source>
</evidence>
<reference evidence="9 10" key="1">
    <citation type="submission" date="2015-05" db="EMBL/GenBank/DDBJ databases">
        <title>Draft genome sequence of Microvirga vignae strain BR3299, a novel nitrogen fixing bacteria isolated from Brazil semi-aired region.</title>
        <authorList>
            <person name="Zilli J.E."/>
            <person name="Passos S.R."/>
            <person name="Leite J."/>
            <person name="Baldani J.I."/>
            <person name="Xavier G.R."/>
            <person name="Rumjaneck N.G."/>
            <person name="Simoes-Araujo J.L."/>
        </authorList>
    </citation>
    <scope>NUCLEOTIDE SEQUENCE [LARGE SCALE GENOMIC DNA]</scope>
    <source>
        <strain evidence="9 10">BR3299</strain>
    </source>
</reference>
<evidence type="ECO:0000313" key="10">
    <source>
        <dbReference type="Proteomes" id="UP000035489"/>
    </source>
</evidence>
<evidence type="ECO:0000313" key="9">
    <source>
        <dbReference type="EMBL" id="KLK91148.1"/>
    </source>
</evidence>
<evidence type="ECO:0000256" key="2">
    <source>
        <dbReference type="ARBA" id="ARBA00022448"/>
    </source>
</evidence>
<dbReference type="GO" id="GO:0005886">
    <property type="term" value="C:plasma membrane"/>
    <property type="evidence" value="ECO:0007669"/>
    <property type="project" value="UniProtKB-SubCell"/>
</dbReference>
<proteinExistence type="inferred from homology"/>
<dbReference type="RefSeq" id="WP_047191187.1">
    <property type="nucleotide sequence ID" value="NZ_LCYG01000060.1"/>
</dbReference>
<protein>
    <submittedName>
        <fullName evidence="9">ABC transporter substrate-binding protein</fullName>
    </submittedName>
</protein>
<feature type="transmembrane region" description="Helical" evidence="7">
    <location>
        <begin position="198"/>
        <end position="220"/>
    </location>
</feature>
<dbReference type="PANTHER" id="PTHR43005:SF1">
    <property type="entry name" value="SPERMIDINE_PUTRESCINE TRANSPORT SYSTEM PERMEASE PROTEIN"/>
    <property type="match status" value="1"/>
</dbReference>
<organism evidence="9 10">
    <name type="scientific">Microvirga vignae</name>
    <dbReference type="NCBI Taxonomy" id="1225564"/>
    <lineage>
        <taxon>Bacteria</taxon>
        <taxon>Pseudomonadati</taxon>
        <taxon>Pseudomonadota</taxon>
        <taxon>Alphaproteobacteria</taxon>
        <taxon>Hyphomicrobiales</taxon>
        <taxon>Methylobacteriaceae</taxon>
        <taxon>Microvirga</taxon>
    </lineage>
</organism>
<dbReference type="InterPro" id="IPR035906">
    <property type="entry name" value="MetI-like_sf"/>
</dbReference>
<feature type="domain" description="ABC transmembrane type-1" evidence="8">
    <location>
        <begin position="67"/>
        <end position="279"/>
    </location>
</feature>
<keyword evidence="6 7" id="KW-0472">Membrane</keyword>
<evidence type="ECO:0000256" key="4">
    <source>
        <dbReference type="ARBA" id="ARBA00022692"/>
    </source>
</evidence>
<keyword evidence="2 7" id="KW-0813">Transport</keyword>